<dbReference type="GO" id="GO:0005634">
    <property type="term" value="C:nucleus"/>
    <property type="evidence" value="ECO:0007669"/>
    <property type="project" value="TreeGrafter"/>
</dbReference>
<reference evidence="1" key="1">
    <citation type="submission" date="2021-02" db="EMBL/GenBank/DDBJ databases">
        <authorList>
            <person name="Nowell W R."/>
        </authorList>
    </citation>
    <scope>NUCLEOTIDE SEQUENCE</scope>
</reference>
<organism evidence="1 2">
    <name type="scientific">Adineta steineri</name>
    <dbReference type="NCBI Taxonomy" id="433720"/>
    <lineage>
        <taxon>Eukaryota</taxon>
        <taxon>Metazoa</taxon>
        <taxon>Spiralia</taxon>
        <taxon>Gnathifera</taxon>
        <taxon>Rotifera</taxon>
        <taxon>Eurotatoria</taxon>
        <taxon>Bdelloidea</taxon>
        <taxon>Adinetida</taxon>
        <taxon>Adinetidae</taxon>
        <taxon>Adineta</taxon>
    </lineage>
</organism>
<dbReference type="Pfam" id="PF07818">
    <property type="entry name" value="HCNGP"/>
    <property type="match status" value="1"/>
</dbReference>
<evidence type="ECO:0000313" key="1">
    <source>
        <dbReference type="EMBL" id="CAF3987862.1"/>
    </source>
</evidence>
<name>A0A819N015_9BILA</name>
<dbReference type="Proteomes" id="UP000663844">
    <property type="component" value="Unassembled WGS sequence"/>
</dbReference>
<dbReference type="GO" id="GO:0006355">
    <property type="term" value="P:regulation of DNA-templated transcription"/>
    <property type="evidence" value="ECO:0007669"/>
    <property type="project" value="InterPro"/>
</dbReference>
<comment type="caution">
    <text evidence="1">The sequence shown here is derived from an EMBL/GenBank/DDBJ whole genome shotgun (WGS) entry which is preliminary data.</text>
</comment>
<dbReference type="EMBL" id="CAJOAZ010003144">
    <property type="protein sequence ID" value="CAF3987862.1"/>
    <property type="molecule type" value="Genomic_DNA"/>
</dbReference>
<proteinExistence type="predicted"/>
<gene>
    <name evidence="1" type="ORF">OXD698_LOCUS28771</name>
</gene>
<dbReference type="PANTHER" id="PTHR13464">
    <property type="entry name" value="TRANSCRIPTIONAL REGULATOR PROTEIN HCNGP"/>
    <property type="match status" value="1"/>
</dbReference>
<protein>
    <submittedName>
        <fullName evidence="1">Uncharacterized protein</fullName>
    </submittedName>
</protein>
<dbReference type="AlphaFoldDB" id="A0A819N015"/>
<dbReference type="InterPro" id="IPR012479">
    <property type="entry name" value="SAP30BP"/>
</dbReference>
<evidence type="ECO:0000313" key="2">
    <source>
        <dbReference type="Proteomes" id="UP000663844"/>
    </source>
</evidence>
<accession>A0A819N015</accession>
<sequence length="76" mass="9481">MVMQQFIFSVYEKIISYLNIDEIGTNFPQELYDPRWWSTESYYEELSKTQKLEMNRREKERRERPKIISYYLNNLS</sequence>
<dbReference type="PANTHER" id="PTHR13464:SF0">
    <property type="entry name" value="SAP30-BINDING PROTEIN"/>
    <property type="match status" value="1"/>
</dbReference>